<accession>A0A1R2CBY9</accession>
<dbReference type="Proteomes" id="UP000187209">
    <property type="component" value="Unassembled WGS sequence"/>
</dbReference>
<protein>
    <submittedName>
        <fullName evidence="1">Uncharacterized protein</fullName>
    </submittedName>
</protein>
<dbReference type="EMBL" id="MPUH01000204">
    <property type="protein sequence ID" value="OMJ86495.1"/>
    <property type="molecule type" value="Genomic_DNA"/>
</dbReference>
<comment type="caution">
    <text evidence="1">The sequence shown here is derived from an EMBL/GenBank/DDBJ whole genome shotgun (WGS) entry which is preliminary data.</text>
</comment>
<proteinExistence type="predicted"/>
<evidence type="ECO:0000313" key="1">
    <source>
        <dbReference type="EMBL" id="OMJ86495.1"/>
    </source>
</evidence>
<evidence type="ECO:0000313" key="2">
    <source>
        <dbReference type="Proteomes" id="UP000187209"/>
    </source>
</evidence>
<keyword evidence="2" id="KW-1185">Reference proteome</keyword>
<organism evidence="1 2">
    <name type="scientific">Stentor coeruleus</name>
    <dbReference type="NCBI Taxonomy" id="5963"/>
    <lineage>
        <taxon>Eukaryota</taxon>
        <taxon>Sar</taxon>
        <taxon>Alveolata</taxon>
        <taxon>Ciliophora</taxon>
        <taxon>Postciliodesmatophora</taxon>
        <taxon>Heterotrichea</taxon>
        <taxon>Heterotrichida</taxon>
        <taxon>Stentoridae</taxon>
        <taxon>Stentor</taxon>
    </lineage>
</organism>
<sequence>MESLLLPDNENRPRSCLKNGLRADIWMYILDFICDLSLFTEIPRINNFFYRLSQSYPCFKTSLFLSAEFGVFANYTEALKQKRKSLFIHNKALNLLMSSHNLNSITFNISQPKNKAPRFEIELKELKNSVKRVNLIAQHYMHDRFKIKFMREAIELSIKCPNLNFTAVVLAARKFPNLKTIECESKFASIYNRSVHSYFKNITKLDLSIKVYDCPCFDFFAKSIIQNIIEGKVLKFFKGYGEYLRLTNDLASMIKEVQTLQTMKFKRFSMVETKINFVTSFLNVAAHSNLVSLSITSPIKSFLKRCRRNAEYTKFIDAVDYLLKNCRTLRHFRLTSFKRLPYRDIKKLSSIIIESIKSDQLETFNKLQIKNLANNKIKVFYIKYDIENYNTKLESLLFLILSEFIPKSNFLEKIVIYKHQVTEIIINTTISNIKSKSLFEFDQPNFYNLILLIIASKIRDLTSLNLNCPIEIYNKLATEFILSSSNLNHLKLTLQGDKNSKNIFSIVKANPFIFSKMIILIIDLKNEILTHATFSNIIISEILTSVSLKNFTVCLSENIQNTKKFTCLKKLEMINASFTQYSFDYILSLIKCLEILEIIRLEKCCVSHKKGILLETMQEINIKNSEEIINSLILKTNLKEVFVQINKNLDKERKDGFENIRGIEKIKENNKGIEKFDLVLPFNDVGLLEFKKLKENNKGIEKFDLVLPFNDVGLLEFKKLVS</sequence>
<dbReference type="AlphaFoldDB" id="A0A1R2CBY9"/>
<reference evidence="1 2" key="1">
    <citation type="submission" date="2016-11" db="EMBL/GenBank/DDBJ databases">
        <title>The macronuclear genome of Stentor coeruleus: a giant cell with tiny introns.</title>
        <authorList>
            <person name="Slabodnick M."/>
            <person name="Ruby J.G."/>
            <person name="Reiff S.B."/>
            <person name="Swart E.C."/>
            <person name="Gosai S."/>
            <person name="Prabakaran S."/>
            <person name="Witkowska E."/>
            <person name="Larue G.E."/>
            <person name="Fisher S."/>
            <person name="Freeman R.M."/>
            <person name="Gunawardena J."/>
            <person name="Chu W."/>
            <person name="Stover N.A."/>
            <person name="Gregory B.D."/>
            <person name="Nowacki M."/>
            <person name="Derisi J."/>
            <person name="Roy S.W."/>
            <person name="Marshall W.F."/>
            <person name="Sood P."/>
        </authorList>
    </citation>
    <scope>NUCLEOTIDE SEQUENCE [LARGE SCALE GENOMIC DNA]</scope>
    <source>
        <strain evidence="1">WM001</strain>
    </source>
</reference>
<gene>
    <name evidence="1" type="ORF">SteCoe_11989</name>
</gene>
<name>A0A1R2CBY9_9CILI</name>